<sequence>MRPSNKVNSEFEFISQRLREAISDSHISQKQIAKNVFVSQSAISSYMHGTSLPALDTLARLCAYLDVSADYILGLKEY</sequence>
<evidence type="ECO:0000259" key="1">
    <source>
        <dbReference type="PROSITE" id="PS50943"/>
    </source>
</evidence>
<dbReference type="AlphaFoldDB" id="A0A4Q2KC62"/>
<reference evidence="2 3" key="1">
    <citation type="journal article" date="2019" name="Gut">
        <title>Antibiotics-induced monodominance of a novel gut bacterial order.</title>
        <authorList>
            <person name="Hildebrand F."/>
            <person name="Moitinho-Silva L."/>
            <person name="Blasche S."/>
            <person name="Jahn M.T."/>
            <person name="Gossmann T.I."/>
            <person name="Heuerta-Cepas J."/>
            <person name="Hercog R."/>
            <person name="Luetge M."/>
            <person name="Bahram M."/>
            <person name="Pryszlak A."/>
            <person name="Alves R.J."/>
            <person name="Waszak S.M."/>
            <person name="Zhu A."/>
            <person name="Ye L."/>
            <person name="Costea P.I."/>
            <person name="Aalvink S."/>
            <person name="Belzer C."/>
            <person name="Forslund S.K."/>
            <person name="Sunagawa S."/>
            <person name="Hentschel U."/>
            <person name="Merten C."/>
            <person name="Patil K.R."/>
            <person name="Benes V."/>
            <person name="Bork P."/>
        </authorList>
    </citation>
    <scope>NUCLEOTIDE SEQUENCE [LARGE SCALE GENOMIC DNA]</scope>
    <source>
        <strain evidence="2 3">HDS1380</strain>
    </source>
</reference>
<dbReference type="Gene3D" id="1.10.260.40">
    <property type="entry name" value="lambda repressor-like DNA-binding domains"/>
    <property type="match status" value="1"/>
</dbReference>
<evidence type="ECO:0000313" key="2">
    <source>
        <dbReference type="EMBL" id="RXZ62174.1"/>
    </source>
</evidence>
<dbReference type="GO" id="GO:0003677">
    <property type="term" value="F:DNA binding"/>
    <property type="evidence" value="ECO:0007669"/>
    <property type="project" value="InterPro"/>
</dbReference>
<organism evidence="2 3">
    <name type="scientific">Candidatus Borkfalkia ceftriaxoniphila</name>
    <dbReference type="NCBI Taxonomy" id="2508949"/>
    <lineage>
        <taxon>Bacteria</taxon>
        <taxon>Bacillati</taxon>
        <taxon>Bacillota</taxon>
        <taxon>Clostridia</taxon>
        <taxon>Christensenellales</taxon>
        <taxon>Christensenellaceae</taxon>
        <taxon>Candidatus Borkfalkia</taxon>
    </lineage>
</organism>
<keyword evidence="3" id="KW-1185">Reference proteome</keyword>
<dbReference type="RefSeq" id="WP_129225615.1">
    <property type="nucleotide sequence ID" value="NZ_SDOZ01000002.1"/>
</dbReference>
<protein>
    <submittedName>
        <fullName evidence="2">XRE family transcriptional regulator</fullName>
    </submittedName>
</protein>
<dbReference type="SUPFAM" id="SSF47413">
    <property type="entry name" value="lambda repressor-like DNA-binding domains"/>
    <property type="match status" value="1"/>
</dbReference>
<accession>A0A4Q2KC62</accession>
<dbReference type="OrthoDB" id="2064916at2"/>
<dbReference type="Pfam" id="PF01381">
    <property type="entry name" value="HTH_3"/>
    <property type="match status" value="1"/>
</dbReference>
<dbReference type="Proteomes" id="UP000291269">
    <property type="component" value="Unassembled WGS sequence"/>
</dbReference>
<dbReference type="CDD" id="cd00093">
    <property type="entry name" value="HTH_XRE"/>
    <property type="match status" value="1"/>
</dbReference>
<dbReference type="EMBL" id="SDOZ01000002">
    <property type="protein sequence ID" value="RXZ62174.1"/>
    <property type="molecule type" value="Genomic_DNA"/>
</dbReference>
<feature type="domain" description="HTH cro/C1-type" evidence="1">
    <location>
        <begin position="18"/>
        <end position="72"/>
    </location>
</feature>
<proteinExistence type="predicted"/>
<dbReference type="PROSITE" id="PS50943">
    <property type="entry name" value="HTH_CROC1"/>
    <property type="match status" value="1"/>
</dbReference>
<dbReference type="SMART" id="SM00530">
    <property type="entry name" value="HTH_XRE"/>
    <property type="match status" value="1"/>
</dbReference>
<comment type="caution">
    <text evidence="2">The sequence shown here is derived from an EMBL/GenBank/DDBJ whole genome shotgun (WGS) entry which is preliminary data.</text>
</comment>
<dbReference type="InterPro" id="IPR001387">
    <property type="entry name" value="Cro/C1-type_HTH"/>
</dbReference>
<evidence type="ECO:0000313" key="3">
    <source>
        <dbReference type="Proteomes" id="UP000291269"/>
    </source>
</evidence>
<gene>
    <name evidence="2" type="ORF">ESZ91_07210</name>
</gene>
<dbReference type="InterPro" id="IPR010982">
    <property type="entry name" value="Lambda_DNA-bd_dom_sf"/>
</dbReference>
<name>A0A4Q2KC62_9FIRM</name>